<dbReference type="GeneID" id="116189188"/>
<dbReference type="Pfam" id="PF00560">
    <property type="entry name" value="LRR_1"/>
    <property type="match status" value="2"/>
</dbReference>
<dbReference type="SUPFAM" id="SSF56112">
    <property type="entry name" value="Protein kinase-like (PK-like)"/>
    <property type="match status" value="1"/>
</dbReference>
<keyword evidence="6" id="KW-0677">Repeat</keyword>
<feature type="domain" description="Protein kinase" evidence="13">
    <location>
        <begin position="481"/>
        <end position="757"/>
    </location>
</feature>
<evidence type="ECO:0000256" key="8">
    <source>
        <dbReference type="ARBA" id="ARBA00023136"/>
    </source>
</evidence>
<dbReference type="Proteomes" id="UP000515151">
    <property type="component" value="Chromosome 8"/>
</dbReference>
<dbReference type="Pfam" id="PF13855">
    <property type="entry name" value="LRR_8"/>
    <property type="match status" value="1"/>
</dbReference>
<evidence type="ECO:0000256" key="9">
    <source>
        <dbReference type="ARBA" id="ARBA00023170"/>
    </source>
</evidence>
<feature type="transmembrane region" description="Helical" evidence="11">
    <location>
        <begin position="395"/>
        <end position="417"/>
    </location>
</feature>
<dbReference type="GO" id="GO:0033612">
    <property type="term" value="F:receptor serine/threonine kinase binding"/>
    <property type="evidence" value="ECO:0007669"/>
    <property type="project" value="TreeGrafter"/>
</dbReference>
<accession>A0A6P8BUM6</accession>
<dbReference type="PROSITE" id="PS50011">
    <property type="entry name" value="PROTEIN_KINASE_DOM"/>
    <property type="match status" value="1"/>
</dbReference>
<dbReference type="GO" id="GO:0004672">
    <property type="term" value="F:protein kinase activity"/>
    <property type="evidence" value="ECO:0007669"/>
    <property type="project" value="InterPro"/>
</dbReference>
<comment type="subcellular location">
    <subcellularLocation>
        <location evidence="1">Membrane</location>
        <topology evidence="1">Single-pass type I membrane protein</topology>
    </subcellularLocation>
</comment>
<dbReference type="Gene3D" id="1.10.510.10">
    <property type="entry name" value="Transferase(Phosphotransferase) domain 1"/>
    <property type="match status" value="1"/>
</dbReference>
<dbReference type="FunFam" id="3.80.10.10:FF:000041">
    <property type="entry name" value="LRR receptor-like serine/threonine-protein kinase ERECTA"/>
    <property type="match status" value="1"/>
</dbReference>
<evidence type="ECO:0000256" key="12">
    <source>
        <dbReference type="SAM" id="SignalP"/>
    </source>
</evidence>
<feature type="signal peptide" evidence="12">
    <location>
        <begin position="1"/>
        <end position="29"/>
    </location>
</feature>
<dbReference type="SMART" id="SM00220">
    <property type="entry name" value="S_TKc"/>
    <property type="match status" value="1"/>
</dbReference>
<evidence type="ECO:0000256" key="7">
    <source>
        <dbReference type="ARBA" id="ARBA00022989"/>
    </source>
</evidence>
<dbReference type="InterPro" id="IPR032675">
    <property type="entry name" value="LRR_dom_sf"/>
</dbReference>
<protein>
    <submittedName>
        <fullName evidence="15">Probable inactive leucine-rich repeat receptor-like protein kinase At3g03770 isoform X1</fullName>
    </submittedName>
</protein>
<dbReference type="PROSITE" id="PS51450">
    <property type="entry name" value="LRR"/>
    <property type="match status" value="1"/>
</dbReference>
<gene>
    <name evidence="15" type="primary">LOC116189188</name>
</gene>
<keyword evidence="3" id="KW-0433">Leucine-rich repeat</keyword>
<dbReference type="FunFam" id="1.10.510.10:FF:000431">
    <property type="entry name" value="Putative inactive leucine-rich repeat receptor-like protein kinase"/>
    <property type="match status" value="1"/>
</dbReference>
<dbReference type="Gene3D" id="3.30.200.20">
    <property type="entry name" value="Phosphorylase Kinase, domain 1"/>
    <property type="match status" value="1"/>
</dbReference>
<dbReference type="Gene3D" id="3.80.10.10">
    <property type="entry name" value="Ribonuclease Inhibitor"/>
    <property type="match status" value="2"/>
</dbReference>
<keyword evidence="10" id="KW-0325">Glycoprotein</keyword>
<proteinExistence type="inferred from homology"/>
<comment type="similarity">
    <text evidence="2">Belongs to the RLP family.</text>
</comment>
<keyword evidence="5 12" id="KW-0732">Signal</keyword>
<evidence type="ECO:0000256" key="5">
    <source>
        <dbReference type="ARBA" id="ARBA00022729"/>
    </source>
</evidence>
<dbReference type="RefSeq" id="XP_031374602.1">
    <property type="nucleotide sequence ID" value="XM_031518742.1"/>
</dbReference>
<dbReference type="GO" id="GO:0016020">
    <property type="term" value="C:membrane"/>
    <property type="evidence" value="ECO:0007669"/>
    <property type="project" value="UniProtKB-SubCell"/>
</dbReference>
<evidence type="ECO:0000256" key="6">
    <source>
        <dbReference type="ARBA" id="ARBA00022737"/>
    </source>
</evidence>
<feature type="chain" id="PRO_5028249566" evidence="12">
    <location>
        <begin position="30"/>
        <end position="787"/>
    </location>
</feature>
<evidence type="ECO:0000256" key="2">
    <source>
        <dbReference type="ARBA" id="ARBA00009592"/>
    </source>
</evidence>
<evidence type="ECO:0000259" key="13">
    <source>
        <dbReference type="PROSITE" id="PS50011"/>
    </source>
</evidence>
<keyword evidence="7 11" id="KW-1133">Transmembrane helix</keyword>
<dbReference type="Pfam" id="PF00069">
    <property type="entry name" value="Pkinase"/>
    <property type="match status" value="1"/>
</dbReference>
<dbReference type="OrthoDB" id="676979at2759"/>
<dbReference type="InterPro" id="IPR011009">
    <property type="entry name" value="Kinase-like_dom_sf"/>
</dbReference>
<keyword evidence="9" id="KW-0675">Receptor</keyword>
<dbReference type="AlphaFoldDB" id="A0A6P8BUM6"/>
<dbReference type="InterPro" id="IPR001611">
    <property type="entry name" value="Leu-rich_rpt"/>
</dbReference>
<evidence type="ECO:0000256" key="4">
    <source>
        <dbReference type="ARBA" id="ARBA00022692"/>
    </source>
</evidence>
<reference evidence="14" key="1">
    <citation type="journal article" date="2020" name="Plant Biotechnol. J.">
        <title>The pomegranate (Punica granatum L.) draft genome dissects genetic divergence between soft- and hard-seeded cultivars.</title>
        <authorList>
            <person name="Luo X."/>
            <person name="Li H."/>
            <person name="Wu Z."/>
            <person name="Yao W."/>
            <person name="Zhao P."/>
            <person name="Cao D."/>
            <person name="Yu H."/>
            <person name="Li K."/>
            <person name="Poudel K."/>
            <person name="Zhao D."/>
            <person name="Zhang F."/>
            <person name="Xia X."/>
            <person name="Chen L."/>
            <person name="Wang Q."/>
            <person name="Jing D."/>
            <person name="Cao S."/>
        </authorList>
    </citation>
    <scope>NUCLEOTIDE SEQUENCE [LARGE SCALE GENOMIC DNA]</scope>
    <source>
        <strain evidence="14">cv. Tunisia</strain>
    </source>
</reference>
<sequence>MAKLAPSSSSVTFLVAIILSVSLIDQSAQLEFSQFQALLRLQQLLNSPPPLNSFFNTSDLCSIEPSQTFTLACYGDNLTQLHINGQTGGFPLPRGFSTRAFFSTITAFSSLKVLSVVSLGLQGPLPAVLGNLSSLEILNASSNRFIGEIPKEMSSLKGLQSLILDDNAFSGQVPAWFGSLPAVAVLSLKNNSLSGPLPRSFTAMRNLRVLALSGNNLSGEIPNLHRLHNLQVIDLEGNHFGPRLPSMPTRLVTLVLRKNKFGLGLPSELASYYQLKKLDVSMNGFVGPFLPFMLTLPSIQYLDISGNRFTGLLMSNMSCNPELTFVNLSSNLLLGTLPDCLLSDQTWKVALYADNCLSGEVREQHPSSFCHKEALAVPLLPAKKKHDISAHKTRLALGVLGGILGGIATSALVLIAVRKINARQKVKSPPARLLTENASTLCNVKLLSDARYISQTMKMGATIPTYRTFALEELKNATNNFDSSSLISEGSNYQIYRAKLADGIVLAIRRLEMRKKRTPQSYMPDIEQISKLRHGHLSSAIGHCFECYPDDSTVSRIYLIFEFTTNGTLRDHISGKGILTKKLTWVQRIVSALGVVKGIQFLHTGTVPGVFSNDLKITDVLLDHSLQVKINKYNLPLLADDRKVVSSRVSLPRTERSPHSRVKYKGGDDVYDIGVILLEIIVGRPIMYQNEVTLLKDLLQVCLVTDEVARRSIADPAVQKDCSDESLRTMMQICLRCISPDETDRPSVEDVLWNLQFAIQVQESSKEEPSENETETAIEENFVNVPF</sequence>
<evidence type="ECO:0000256" key="3">
    <source>
        <dbReference type="ARBA" id="ARBA00022614"/>
    </source>
</evidence>
<dbReference type="InterPro" id="IPR050647">
    <property type="entry name" value="Plant_LRR-RLKs"/>
</dbReference>
<name>A0A6P8BUM6_PUNGR</name>
<keyword evidence="8 11" id="KW-0472">Membrane</keyword>
<evidence type="ECO:0000256" key="11">
    <source>
        <dbReference type="SAM" id="Phobius"/>
    </source>
</evidence>
<dbReference type="GO" id="GO:0005524">
    <property type="term" value="F:ATP binding"/>
    <property type="evidence" value="ECO:0007669"/>
    <property type="project" value="InterPro"/>
</dbReference>
<evidence type="ECO:0000313" key="15">
    <source>
        <dbReference type="RefSeq" id="XP_031374602.1"/>
    </source>
</evidence>
<dbReference type="InterPro" id="IPR000719">
    <property type="entry name" value="Prot_kinase_dom"/>
</dbReference>
<keyword evidence="14" id="KW-1185">Reference proteome</keyword>
<dbReference type="PANTHER" id="PTHR48056:SF74">
    <property type="entry name" value="PROTEIN KINASE DOMAIN-CONTAINING PROTEIN"/>
    <property type="match status" value="1"/>
</dbReference>
<dbReference type="PANTHER" id="PTHR48056">
    <property type="entry name" value="LRR RECEPTOR-LIKE SERINE/THREONINE-PROTEIN KINASE-RELATED"/>
    <property type="match status" value="1"/>
</dbReference>
<evidence type="ECO:0000256" key="1">
    <source>
        <dbReference type="ARBA" id="ARBA00004479"/>
    </source>
</evidence>
<organism evidence="14 15">
    <name type="scientific">Punica granatum</name>
    <name type="common">Pomegranate</name>
    <dbReference type="NCBI Taxonomy" id="22663"/>
    <lineage>
        <taxon>Eukaryota</taxon>
        <taxon>Viridiplantae</taxon>
        <taxon>Streptophyta</taxon>
        <taxon>Embryophyta</taxon>
        <taxon>Tracheophyta</taxon>
        <taxon>Spermatophyta</taxon>
        <taxon>Magnoliopsida</taxon>
        <taxon>eudicotyledons</taxon>
        <taxon>Gunneridae</taxon>
        <taxon>Pentapetalae</taxon>
        <taxon>rosids</taxon>
        <taxon>malvids</taxon>
        <taxon>Myrtales</taxon>
        <taxon>Lythraceae</taxon>
        <taxon>Punica</taxon>
    </lineage>
</organism>
<evidence type="ECO:0000256" key="10">
    <source>
        <dbReference type="ARBA" id="ARBA00023180"/>
    </source>
</evidence>
<reference evidence="15" key="2">
    <citation type="submission" date="2025-08" db="UniProtKB">
        <authorList>
            <consortium name="RefSeq"/>
        </authorList>
    </citation>
    <scope>IDENTIFICATION</scope>
    <source>
        <tissue evidence="15">Leaf</tissue>
    </source>
</reference>
<dbReference type="SUPFAM" id="SSF52058">
    <property type="entry name" value="L domain-like"/>
    <property type="match status" value="1"/>
</dbReference>
<evidence type="ECO:0000313" key="14">
    <source>
        <dbReference type="Proteomes" id="UP000515151"/>
    </source>
</evidence>
<keyword evidence="4 11" id="KW-0812">Transmembrane</keyword>